<dbReference type="Gene3D" id="1.10.260.40">
    <property type="entry name" value="lambda repressor-like DNA-binding domains"/>
    <property type="match status" value="1"/>
</dbReference>
<keyword evidence="3" id="KW-1185">Reference proteome</keyword>
<dbReference type="Proteomes" id="UP000410984">
    <property type="component" value="Unassembled WGS sequence"/>
</dbReference>
<proteinExistence type="predicted"/>
<dbReference type="AlphaFoldDB" id="A0A509EJF1"/>
<gene>
    <name evidence="2" type="ORF">MET9862_04916</name>
</gene>
<dbReference type="PROSITE" id="PS50943">
    <property type="entry name" value="HTH_CROC1"/>
    <property type="match status" value="1"/>
</dbReference>
<dbReference type="Pfam" id="PF01381">
    <property type="entry name" value="HTH_3"/>
    <property type="match status" value="1"/>
</dbReference>
<dbReference type="InterPro" id="IPR010982">
    <property type="entry name" value="Lambda_DNA-bd_dom_sf"/>
</dbReference>
<accession>A0A509EJF1</accession>
<dbReference type="OrthoDB" id="8456538at2"/>
<evidence type="ECO:0000313" key="2">
    <source>
        <dbReference type="EMBL" id="VUD74288.1"/>
    </source>
</evidence>
<evidence type="ECO:0000259" key="1">
    <source>
        <dbReference type="PROSITE" id="PS50943"/>
    </source>
</evidence>
<protein>
    <recommendedName>
        <fullName evidence="1">HTH cro/C1-type domain-containing protein</fullName>
    </recommendedName>
</protein>
<dbReference type="InterPro" id="IPR001387">
    <property type="entry name" value="Cro/C1-type_HTH"/>
</dbReference>
<dbReference type="CDD" id="cd00093">
    <property type="entry name" value="HTH_XRE"/>
    <property type="match status" value="1"/>
</dbReference>
<organism evidence="2 3">
    <name type="scientific">Methylobacterium symbioticum</name>
    <dbReference type="NCBI Taxonomy" id="2584084"/>
    <lineage>
        <taxon>Bacteria</taxon>
        <taxon>Pseudomonadati</taxon>
        <taxon>Pseudomonadota</taxon>
        <taxon>Alphaproteobacteria</taxon>
        <taxon>Hyphomicrobiales</taxon>
        <taxon>Methylobacteriaceae</taxon>
        <taxon>Methylobacterium</taxon>
    </lineage>
</organism>
<feature type="domain" description="HTH cro/C1-type" evidence="1">
    <location>
        <begin position="12"/>
        <end position="46"/>
    </location>
</feature>
<dbReference type="EMBL" id="CABFPH010000114">
    <property type="protein sequence ID" value="VUD74288.1"/>
    <property type="molecule type" value="Genomic_DNA"/>
</dbReference>
<dbReference type="RefSeq" id="WP_142585603.1">
    <property type="nucleotide sequence ID" value="NZ_CABFPH010000114.1"/>
</dbReference>
<evidence type="ECO:0000313" key="3">
    <source>
        <dbReference type="Proteomes" id="UP000410984"/>
    </source>
</evidence>
<name>A0A509EJF1_9HYPH</name>
<dbReference type="SUPFAM" id="SSF47413">
    <property type="entry name" value="lambda repressor-like DNA-binding domains"/>
    <property type="match status" value="1"/>
</dbReference>
<reference evidence="2 3" key="1">
    <citation type="submission" date="2019-06" db="EMBL/GenBank/DDBJ databases">
        <authorList>
            <person name="Rodrigo-Torres L."/>
            <person name="Arahal R. D."/>
            <person name="Lucena T."/>
        </authorList>
    </citation>
    <scope>NUCLEOTIDE SEQUENCE [LARGE SCALE GENOMIC DNA]</scope>
    <source>
        <strain evidence="2 3">SB0023/3</strain>
    </source>
</reference>
<dbReference type="SMART" id="SM00530">
    <property type="entry name" value="HTH_XRE"/>
    <property type="match status" value="1"/>
</dbReference>
<dbReference type="GO" id="GO:0003677">
    <property type="term" value="F:DNA binding"/>
    <property type="evidence" value="ECO:0007669"/>
    <property type="project" value="InterPro"/>
</dbReference>
<sequence length="87" mass="9471">MSSEAEARRTYLIAMRRGLGLTQAEMAAALGMGVRAFSDIETGKSECRPIHIMAAERLTLRLAAERDSVEALAAPVLADIRDLQRQA</sequence>